<dbReference type="AlphaFoldDB" id="A0A1T4KB31"/>
<evidence type="ECO:0000256" key="1">
    <source>
        <dbReference type="SAM" id="Phobius"/>
    </source>
</evidence>
<keyword evidence="3" id="KW-1185">Reference proteome</keyword>
<gene>
    <name evidence="2" type="ORF">SAMN02745126_00860</name>
</gene>
<accession>A0A1T4KB31</accession>
<feature type="transmembrane region" description="Helical" evidence="1">
    <location>
        <begin position="20"/>
        <end position="38"/>
    </location>
</feature>
<protein>
    <submittedName>
        <fullName evidence="2">Uncharacterized protein</fullName>
    </submittedName>
</protein>
<sequence>MKPDHYRWQDFVIPPRRSAVDFVATLLVIALTVSAVVTTGTSKVVGPPATKTAEANAPWAAAPPLAQSVKRPVTPLITASCL</sequence>
<reference evidence="3" key="1">
    <citation type="submission" date="2017-02" db="EMBL/GenBank/DDBJ databases">
        <authorList>
            <person name="Varghese N."/>
            <person name="Submissions S."/>
        </authorList>
    </citation>
    <scope>NUCLEOTIDE SEQUENCE [LARGE SCALE GENOMIC DNA]</scope>
    <source>
        <strain evidence="3">ATCC 27094</strain>
    </source>
</reference>
<dbReference type="STRING" id="225324.SAMN02745126_00860"/>
<evidence type="ECO:0000313" key="2">
    <source>
        <dbReference type="EMBL" id="SJZ39577.1"/>
    </source>
</evidence>
<keyword evidence="1" id="KW-0472">Membrane</keyword>
<dbReference type="Proteomes" id="UP000190092">
    <property type="component" value="Unassembled WGS sequence"/>
</dbReference>
<proteinExistence type="predicted"/>
<evidence type="ECO:0000313" key="3">
    <source>
        <dbReference type="Proteomes" id="UP000190092"/>
    </source>
</evidence>
<keyword evidence="1" id="KW-0812">Transmembrane</keyword>
<dbReference type="EMBL" id="FUWJ01000001">
    <property type="protein sequence ID" value="SJZ39577.1"/>
    <property type="molecule type" value="Genomic_DNA"/>
</dbReference>
<organism evidence="2 3">
    <name type="scientific">Enhydrobacter aerosaccus</name>
    <dbReference type="NCBI Taxonomy" id="225324"/>
    <lineage>
        <taxon>Bacteria</taxon>
        <taxon>Pseudomonadati</taxon>
        <taxon>Pseudomonadota</taxon>
        <taxon>Alphaproteobacteria</taxon>
        <taxon>Hyphomicrobiales</taxon>
        <taxon>Enhydrobacter</taxon>
    </lineage>
</organism>
<keyword evidence="1" id="KW-1133">Transmembrane helix</keyword>
<name>A0A1T4KB31_9HYPH</name>